<evidence type="ECO:0008006" key="3">
    <source>
        <dbReference type="Google" id="ProtNLM"/>
    </source>
</evidence>
<name>A0ABT1G9D4_9GAMM</name>
<sequence length="416" mass="46393">MLAFPALVSADAFTALDPRSMSLGGGGAATMRPYNASHFNPARFAGNPRVQARRDDRPFGRFFLGARLIDRDSFLNSLDEYQESNNNDRFDSALEHLQQRIDDQNTSGQDFRDVTNAGNALLDDYESLSDKPLRAAASAGLNVGYPGDQWGIGAHVRQNLAVGMEVRVSESDRRRIRETLNFIDTLVDISETGELPDDVVIPRPVDQFTSEFALQGAMVRDSGVSLAGRIPGNERTMVGVTVKSLYVETVDWRVDVDSADSDNFDFDEHRRAHSDPNLDLGLIHELDEHWTAAIMVRNLISRDYKTVLDNEVRLRPALRGGLAWQTRRWSVSVDMDFNETEAIGFDPAKRYTTVGLEYRPMRWLSLRGGYRYENVLHEGNASLGFGLDSRHAHFDFAVSGDTGDSLGIALQAGTRF</sequence>
<evidence type="ECO:0000313" key="1">
    <source>
        <dbReference type="EMBL" id="MCP1727926.1"/>
    </source>
</evidence>
<protein>
    <recommendedName>
        <fullName evidence="3">F plasmid transfer operon protein TraF</fullName>
    </recommendedName>
</protein>
<proteinExistence type="predicted"/>
<dbReference type="Gene3D" id="2.40.160.60">
    <property type="entry name" value="Outer membrane protein transport protein (OMPP1/FadL/TodX)"/>
    <property type="match status" value="1"/>
</dbReference>
<organism evidence="1 2">
    <name type="scientific">Natronospira proteinivora</name>
    <dbReference type="NCBI Taxonomy" id="1807133"/>
    <lineage>
        <taxon>Bacteria</taxon>
        <taxon>Pseudomonadati</taxon>
        <taxon>Pseudomonadota</taxon>
        <taxon>Gammaproteobacteria</taxon>
        <taxon>Natronospirales</taxon>
        <taxon>Natronospiraceae</taxon>
        <taxon>Natronospira</taxon>
    </lineage>
</organism>
<dbReference type="InterPro" id="IPR032811">
    <property type="entry name" value="Put_conjugal_transfer"/>
</dbReference>
<comment type="caution">
    <text evidence="1">The sequence shown here is derived from an EMBL/GenBank/DDBJ whole genome shotgun (WGS) entry which is preliminary data.</text>
</comment>
<dbReference type="RefSeq" id="WP_253449014.1">
    <property type="nucleotide sequence ID" value="NZ_JALJYF010000002.1"/>
</dbReference>
<dbReference type="Proteomes" id="UP001523550">
    <property type="component" value="Unassembled WGS sequence"/>
</dbReference>
<dbReference type="EMBL" id="JALJYF010000002">
    <property type="protein sequence ID" value="MCP1727926.1"/>
    <property type="molecule type" value="Genomic_DNA"/>
</dbReference>
<keyword evidence="2" id="KW-1185">Reference proteome</keyword>
<evidence type="ECO:0000313" key="2">
    <source>
        <dbReference type="Proteomes" id="UP001523550"/>
    </source>
</evidence>
<gene>
    <name evidence="1" type="ORF">J2T60_001926</name>
</gene>
<dbReference type="Pfam" id="PF13729">
    <property type="entry name" value="TraF_2"/>
    <property type="match status" value="1"/>
</dbReference>
<reference evidence="1 2" key="1">
    <citation type="submission" date="2022-03" db="EMBL/GenBank/DDBJ databases">
        <title>Genomic Encyclopedia of Type Strains, Phase III (KMG-III): the genomes of soil and plant-associated and newly described type strains.</title>
        <authorList>
            <person name="Whitman W."/>
        </authorList>
    </citation>
    <scope>NUCLEOTIDE SEQUENCE [LARGE SCALE GENOMIC DNA]</scope>
    <source>
        <strain evidence="1 2">BSker1</strain>
    </source>
</reference>
<accession>A0ABT1G9D4</accession>